<sequence>MDEALNALAMHNTRTALTITAGEIDQARMFKAHIDTLRKNAPDDSITVGIEGTGSVTLPAELSSILSMILDLLGDGRTVTVGSMPNEVTTTVAAKMLGISRPTLMKLIDAGSLPAHKVGTHTRLLSKDVFAHKDSQRETQRAAFAQLRELEDELGVID</sequence>
<dbReference type="InterPro" id="IPR010093">
    <property type="entry name" value="SinI_DNA-bd"/>
</dbReference>
<evidence type="ECO:0000313" key="3">
    <source>
        <dbReference type="Proteomes" id="UP001500603"/>
    </source>
</evidence>
<feature type="domain" description="Helix-turn-helix" evidence="1">
    <location>
        <begin position="89"/>
        <end position="136"/>
    </location>
</feature>
<reference evidence="3" key="1">
    <citation type="journal article" date="2019" name="Int. J. Syst. Evol. Microbiol.">
        <title>The Global Catalogue of Microorganisms (GCM) 10K type strain sequencing project: providing services to taxonomists for standard genome sequencing and annotation.</title>
        <authorList>
            <consortium name="The Broad Institute Genomics Platform"/>
            <consortium name="The Broad Institute Genome Sequencing Center for Infectious Disease"/>
            <person name="Wu L."/>
            <person name="Ma J."/>
        </authorList>
    </citation>
    <scope>NUCLEOTIDE SEQUENCE [LARGE SCALE GENOMIC DNA]</scope>
    <source>
        <strain evidence="3">JCM 18298</strain>
    </source>
</reference>
<accession>A0ABP9KYZ3</accession>
<proteinExistence type="predicted"/>
<dbReference type="NCBIfam" id="TIGR01764">
    <property type="entry name" value="excise"/>
    <property type="match status" value="1"/>
</dbReference>
<dbReference type="Proteomes" id="UP001500603">
    <property type="component" value="Unassembled WGS sequence"/>
</dbReference>
<dbReference type="InterPro" id="IPR041657">
    <property type="entry name" value="HTH_17"/>
</dbReference>
<gene>
    <name evidence="2" type="ORF">GCM10023318_58300</name>
</gene>
<name>A0ABP9KYZ3_9NOCA</name>
<protein>
    <recommendedName>
        <fullName evidence="1">Helix-turn-helix domain-containing protein</fullName>
    </recommendedName>
</protein>
<dbReference type="RefSeq" id="WP_345499507.1">
    <property type="nucleotide sequence ID" value="NZ_BAABJM010000008.1"/>
</dbReference>
<evidence type="ECO:0000259" key="1">
    <source>
        <dbReference type="Pfam" id="PF12728"/>
    </source>
</evidence>
<evidence type="ECO:0000313" key="2">
    <source>
        <dbReference type="EMBL" id="GAA5068200.1"/>
    </source>
</evidence>
<dbReference type="Pfam" id="PF12728">
    <property type="entry name" value="HTH_17"/>
    <property type="match status" value="1"/>
</dbReference>
<keyword evidence="3" id="KW-1185">Reference proteome</keyword>
<comment type="caution">
    <text evidence="2">The sequence shown here is derived from an EMBL/GenBank/DDBJ whole genome shotgun (WGS) entry which is preliminary data.</text>
</comment>
<organism evidence="2 3">
    <name type="scientific">Nocardia callitridis</name>
    <dbReference type="NCBI Taxonomy" id="648753"/>
    <lineage>
        <taxon>Bacteria</taxon>
        <taxon>Bacillati</taxon>
        <taxon>Actinomycetota</taxon>
        <taxon>Actinomycetes</taxon>
        <taxon>Mycobacteriales</taxon>
        <taxon>Nocardiaceae</taxon>
        <taxon>Nocardia</taxon>
    </lineage>
</organism>
<dbReference type="EMBL" id="BAABJM010000008">
    <property type="protein sequence ID" value="GAA5068200.1"/>
    <property type="molecule type" value="Genomic_DNA"/>
</dbReference>